<gene>
    <name evidence="1" type="primary">23</name>
    <name evidence="1" type="ORF">SEA_RENAUD18_23</name>
</gene>
<sequence>MAAGTWTLPSGARKMLLDGTFDLDSDTFKVALVTSSSNIGASSTTWSGVTGEVSNGNGYTTGGVSVTLTLTGTTSVAVSFATNPVWTASGSGITARWAVLYEVSGNVLAYVLLDTTGGGQDVSVSAGNTLTIDSDGTPSPVFTLS</sequence>
<protein>
    <submittedName>
        <fullName evidence="1">Uncharacterized protein</fullName>
    </submittedName>
</protein>
<name>A0A385DZW1_9CAUD</name>
<reference evidence="2" key="1">
    <citation type="submission" date="2018-07" db="EMBL/GenBank/DDBJ databases">
        <authorList>
            <person name="Blumer L.S."/>
            <person name="Peister A."/>
            <person name="Ashby L.E."/>
            <person name="Bailey J.T."/>
            <person name="Douglas N.T.IV."/>
            <person name="Edwards J.M."/>
            <person name="Farrar A.M."/>
            <person name="Ford C."/>
            <person name="Frazier A.Jr."/>
            <person name="Freeman K.M."/>
            <person name="Hawkins D.A."/>
            <person name="Hoover D."/>
            <person name="Jones M.S."/>
            <person name="Magruder T.J."/>
            <person name="Phipps S.A."/>
            <person name="Ridley T.A."/>
            <person name="Scott S.M."/>
            <person name="Singleton G.II."/>
            <person name="Smith C.P."/>
            <person name="White Q.C."/>
            <person name="Wright J.K."/>
            <person name="Garlena R.A."/>
            <person name="Russell D.A."/>
            <person name="Pope W.H."/>
            <person name="Jacobs-Sera D."/>
            <person name="Hatfull G.F."/>
        </authorList>
    </citation>
    <scope>NUCLEOTIDE SEQUENCE [LARGE SCALE GENOMIC DNA]</scope>
</reference>
<proteinExistence type="predicted"/>
<evidence type="ECO:0000313" key="1">
    <source>
        <dbReference type="EMBL" id="AXQ64934.1"/>
    </source>
</evidence>
<dbReference type="RefSeq" id="YP_009841048.1">
    <property type="nucleotide sequence ID" value="NC_048729.1"/>
</dbReference>
<dbReference type="GeneID" id="55611272"/>
<accession>A0A385DZW1</accession>
<dbReference type="KEGG" id="vg:55611272"/>
<keyword evidence="2" id="KW-1185">Reference proteome</keyword>
<dbReference type="Proteomes" id="UP000262077">
    <property type="component" value="Segment"/>
</dbReference>
<evidence type="ECO:0000313" key="2">
    <source>
        <dbReference type="Proteomes" id="UP000262077"/>
    </source>
</evidence>
<organism evidence="1 2">
    <name type="scientific">Mycobacterium phage Renaud18</name>
    <dbReference type="NCBI Taxonomy" id="2301701"/>
    <lineage>
        <taxon>Viruses</taxon>
        <taxon>Duplodnaviria</taxon>
        <taxon>Heunggongvirae</taxon>
        <taxon>Uroviricota</taxon>
        <taxon>Caudoviricetes</taxon>
        <taxon>Gracegardnervirinae</taxon>
        <taxon>Thetabobvirus</taxon>
        <taxon>Thetabobvirus renaud18</taxon>
        <taxon>Mycobacterium virus Renaud18</taxon>
    </lineage>
</organism>
<dbReference type="EMBL" id="MH651187">
    <property type="protein sequence ID" value="AXQ64934.1"/>
    <property type="molecule type" value="Genomic_DNA"/>
</dbReference>